<organism evidence="3 4">
    <name type="scientific">Toxocara canis</name>
    <name type="common">Canine roundworm</name>
    <dbReference type="NCBI Taxonomy" id="6265"/>
    <lineage>
        <taxon>Eukaryota</taxon>
        <taxon>Metazoa</taxon>
        <taxon>Ecdysozoa</taxon>
        <taxon>Nematoda</taxon>
        <taxon>Chromadorea</taxon>
        <taxon>Rhabditida</taxon>
        <taxon>Spirurina</taxon>
        <taxon>Ascaridomorpha</taxon>
        <taxon>Ascaridoidea</taxon>
        <taxon>Toxocaridae</taxon>
        <taxon>Toxocara</taxon>
    </lineage>
</organism>
<keyword evidence="4" id="KW-1185">Reference proteome</keyword>
<evidence type="ECO:0000256" key="1">
    <source>
        <dbReference type="SAM" id="MobiDB-lite"/>
    </source>
</evidence>
<comment type="caution">
    <text evidence="3">The sequence shown here is derived from an EMBL/GenBank/DDBJ whole genome shotgun (WGS) entry which is preliminary data.</text>
</comment>
<accession>A0A0B2VGK2</accession>
<name>A0A0B2VGK2_TOXCA</name>
<keyword evidence="2" id="KW-0812">Transmembrane</keyword>
<feature type="region of interest" description="Disordered" evidence="1">
    <location>
        <begin position="230"/>
        <end position="259"/>
    </location>
</feature>
<dbReference type="AlphaFoldDB" id="A0A0B2VGK2"/>
<dbReference type="Proteomes" id="UP000031036">
    <property type="component" value="Unassembled WGS sequence"/>
</dbReference>
<dbReference type="OrthoDB" id="10454537at2759"/>
<feature type="transmembrane region" description="Helical" evidence="2">
    <location>
        <begin position="43"/>
        <end position="61"/>
    </location>
</feature>
<feature type="transmembrane region" description="Helical" evidence="2">
    <location>
        <begin position="121"/>
        <end position="141"/>
    </location>
</feature>
<proteinExistence type="predicted"/>
<gene>
    <name evidence="3" type="ORF">Tcan_07108</name>
</gene>
<feature type="compositionally biased region" description="Basic and acidic residues" evidence="1">
    <location>
        <begin position="230"/>
        <end position="241"/>
    </location>
</feature>
<reference evidence="3 4" key="1">
    <citation type="submission" date="2014-11" db="EMBL/GenBank/DDBJ databases">
        <title>Genetic blueprint of the zoonotic pathogen Toxocara canis.</title>
        <authorList>
            <person name="Zhu X.-Q."/>
            <person name="Korhonen P.K."/>
            <person name="Cai H."/>
            <person name="Young N.D."/>
            <person name="Nejsum P."/>
            <person name="von Samson-Himmelstjerna G."/>
            <person name="Boag P.R."/>
            <person name="Tan P."/>
            <person name="Li Q."/>
            <person name="Min J."/>
            <person name="Yang Y."/>
            <person name="Wang X."/>
            <person name="Fang X."/>
            <person name="Hall R.S."/>
            <person name="Hofmann A."/>
            <person name="Sternberg P.W."/>
            <person name="Jex A.R."/>
            <person name="Gasser R.B."/>
        </authorList>
    </citation>
    <scope>NUCLEOTIDE SEQUENCE [LARGE SCALE GENOMIC DNA]</scope>
    <source>
        <strain evidence="3">PN_DK_2014</strain>
    </source>
</reference>
<dbReference type="EMBL" id="JPKZ01001698">
    <property type="protein sequence ID" value="KHN80658.1"/>
    <property type="molecule type" value="Genomic_DNA"/>
</dbReference>
<evidence type="ECO:0000313" key="4">
    <source>
        <dbReference type="Proteomes" id="UP000031036"/>
    </source>
</evidence>
<sequence length="259" mass="29509">MAPEAGSAEFDLKTLIAALEEWVFVGDNYIRGRLRTLQEKTPFSRRIFILLFCIFLHVSLIKNPAAPAIAHLASIAYPIYWSAYNLVNPTLPGPDEIKKLTSFSFASMQKSMQCATDNSEAGAVMVFWILFAVFNQMLTLYPGNFLYFIEPALHFYLWCPVIGGAKGLHQRFFDPICQLLFHNHFDPIAWKKVYPWVAWLMRRLDLSSLRNRLTAEEMRQLNATILDVNTAKKEPPSREHQQPTGPIQSGTSTAKTKQP</sequence>
<evidence type="ECO:0000313" key="3">
    <source>
        <dbReference type="EMBL" id="KHN80658.1"/>
    </source>
</evidence>
<protein>
    <submittedName>
        <fullName evidence="3">Uncharacterized protein</fullName>
    </submittedName>
</protein>
<feature type="compositionally biased region" description="Polar residues" evidence="1">
    <location>
        <begin position="242"/>
        <end position="259"/>
    </location>
</feature>
<keyword evidence="2" id="KW-1133">Transmembrane helix</keyword>
<keyword evidence="2" id="KW-0472">Membrane</keyword>
<dbReference type="STRING" id="6265.A0A0B2VGK2"/>
<evidence type="ECO:0000256" key="2">
    <source>
        <dbReference type="SAM" id="Phobius"/>
    </source>
</evidence>